<organism evidence="1 2">
    <name type="scientific">Cohnella faecalis</name>
    <dbReference type="NCBI Taxonomy" id="2315694"/>
    <lineage>
        <taxon>Bacteria</taxon>
        <taxon>Bacillati</taxon>
        <taxon>Bacillota</taxon>
        <taxon>Bacilli</taxon>
        <taxon>Bacillales</taxon>
        <taxon>Paenibacillaceae</taxon>
        <taxon>Cohnella</taxon>
    </lineage>
</organism>
<name>A0A398CPL3_9BACL</name>
<protein>
    <recommendedName>
        <fullName evidence="3">Linear amide C-N hydrolase</fullName>
    </recommendedName>
</protein>
<dbReference type="Gene3D" id="3.60.60.10">
    <property type="entry name" value="Penicillin V Acylase, Chain A"/>
    <property type="match status" value="1"/>
</dbReference>
<evidence type="ECO:0000313" key="1">
    <source>
        <dbReference type="EMBL" id="RIE04465.1"/>
    </source>
</evidence>
<comment type="caution">
    <text evidence="1">The sequence shown here is derived from an EMBL/GenBank/DDBJ whole genome shotgun (WGS) entry which is preliminary data.</text>
</comment>
<dbReference type="EMBL" id="QXJM01000027">
    <property type="protein sequence ID" value="RIE04465.1"/>
    <property type="molecule type" value="Genomic_DNA"/>
</dbReference>
<dbReference type="OrthoDB" id="2676729at2"/>
<proteinExistence type="predicted"/>
<accession>A0A398CPL3</accession>
<evidence type="ECO:0000313" key="2">
    <source>
        <dbReference type="Proteomes" id="UP000266340"/>
    </source>
</evidence>
<dbReference type="Proteomes" id="UP000266340">
    <property type="component" value="Unassembled WGS sequence"/>
</dbReference>
<sequence length="294" mass="32244">MCTTGAVVCRDDRGLPHVYGFKNSDSAPVGYWHGRTGGVEGFASLAYGLFPQLGVNAGMNEKGVALISSFFDYADPENEGADGSRYWSGDLRGKAQGEALAKARTASEALAVMNDVFERERELSIGGCHIIADPEGSLFVFEHSRGRVAVQDATNQRWVARSNQAFCLFREEQRTMSEDIAQDRNERLQSAEDTLRFLTERDIQPPDARKALRQLLSSHAYVDSQSHCDNGMAAADPVNRQGSICAHGIVRGRSNAAIPHVTMSGMIWELSAGTMSYTLGQPCRSAWRKLSFDE</sequence>
<dbReference type="AlphaFoldDB" id="A0A398CPL3"/>
<keyword evidence="2" id="KW-1185">Reference proteome</keyword>
<evidence type="ECO:0008006" key="3">
    <source>
        <dbReference type="Google" id="ProtNLM"/>
    </source>
</evidence>
<reference evidence="1 2" key="1">
    <citation type="submission" date="2018-09" db="EMBL/GenBank/DDBJ databases">
        <title>Cohnella cavernae sp. nov., isolated from a karst cave.</title>
        <authorList>
            <person name="Zhu H."/>
        </authorList>
    </citation>
    <scope>NUCLEOTIDE SEQUENCE [LARGE SCALE GENOMIC DNA]</scope>
    <source>
        <strain evidence="1 2">K2E09-144</strain>
    </source>
</reference>
<gene>
    <name evidence="1" type="ORF">D3H35_07745</name>
</gene>
<dbReference type="RefSeq" id="WP_119148503.1">
    <property type="nucleotide sequence ID" value="NZ_JBHSOV010000024.1"/>
</dbReference>